<reference evidence="1" key="1">
    <citation type="submission" date="2022-06" db="EMBL/GenBank/DDBJ databases">
        <title>Phylogenomic reconstructions and comparative analyses of Kickxellomycotina fungi.</title>
        <authorList>
            <person name="Reynolds N.K."/>
            <person name="Stajich J.E."/>
            <person name="Barry K."/>
            <person name="Grigoriev I.V."/>
            <person name="Crous P."/>
            <person name="Smith M.E."/>
        </authorList>
    </citation>
    <scope>NUCLEOTIDE SEQUENCE</scope>
    <source>
        <strain evidence="1">RSA 2271</strain>
    </source>
</reference>
<comment type="caution">
    <text evidence="1">The sequence shown here is derived from an EMBL/GenBank/DDBJ whole genome shotgun (WGS) entry which is preliminary data.</text>
</comment>
<keyword evidence="1" id="KW-0689">Ribosomal protein</keyword>
<dbReference type="Proteomes" id="UP001145114">
    <property type="component" value="Unassembled WGS sequence"/>
</dbReference>
<proteinExistence type="predicted"/>
<evidence type="ECO:0000313" key="1">
    <source>
        <dbReference type="EMBL" id="KAJ1674261.1"/>
    </source>
</evidence>
<organism evidence="1 2">
    <name type="scientific">Spiromyces aspiralis</name>
    <dbReference type="NCBI Taxonomy" id="68401"/>
    <lineage>
        <taxon>Eukaryota</taxon>
        <taxon>Fungi</taxon>
        <taxon>Fungi incertae sedis</taxon>
        <taxon>Zoopagomycota</taxon>
        <taxon>Kickxellomycotina</taxon>
        <taxon>Kickxellomycetes</taxon>
        <taxon>Kickxellales</taxon>
        <taxon>Kickxellaceae</taxon>
        <taxon>Spiromyces</taxon>
    </lineage>
</organism>
<protein>
    <submittedName>
        <fullName evidence="1">60S ribosomal protein L31B</fullName>
    </submittedName>
</protein>
<keyword evidence="2" id="KW-1185">Reference proteome</keyword>
<accession>A0ACC1HG02</accession>
<keyword evidence="1" id="KW-0687">Ribonucleoprotein</keyword>
<name>A0ACC1HG02_9FUNG</name>
<evidence type="ECO:0000313" key="2">
    <source>
        <dbReference type="Proteomes" id="UP001145114"/>
    </source>
</evidence>
<dbReference type="EMBL" id="JAMZIH010006119">
    <property type="protein sequence ID" value="KAJ1674261.1"/>
    <property type="molecule type" value="Genomic_DNA"/>
</dbReference>
<gene>
    <name evidence="1" type="primary">RPL31B</name>
    <name evidence="1" type="ORF">EV182_003643</name>
</gene>
<sequence length="119" mass="13770">MAKDKQKRSALNEEVTRKYTVHLHKYVHGATFKKHTPKAVKAIRAFAEKAMGTKDIRIDPQFNRALWARGVKHVPHRIRVRLARHRNDDENTKEKLYTFVSHVPVASFKGLETVTVDEA</sequence>